<reference evidence="2" key="1">
    <citation type="submission" date="2017-05" db="EMBL/GenBank/DDBJ databases">
        <authorList>
            <person name="Imhoff J.F."/>
            <person name="Rahn T."/>
            <person name="Kuenzel S."/>
            <person name="Neulinger S.C."/>
        </authorList>
    </citation>
    <scope>NUCLEOTIDE SEQUENCE</scope>
    <source>
        <strain evidence="2">LMG 28126</strain>
    </source>
</reference>
<evidence type="ECO:0000313" key="2">
    <source>
        <dbReference type="EMBL" id="MBK5926351.1"/>
    </source>
</evidence>
<evidence type="ECO:0000313" key="3">
    <source>
        <dbReference type="Proteomes" id="UP000706333"/>
    </source>
</evidence>
<keyword evidence="1" id="KW-1133">Transmembrane helix</keyword>
<feature type="transmembrane region" description="Helical" evidence="1">
    <location>
        <begin position="105"/>
        <end position="125"/>
    </location>
</feature>
<sequence>MTALRKYQRLECDGLWRAAPGTQRRDVVVAFGEASLILSDVRSGVPLAHWSLPAVTRRNPSAHPALFSPDAEAGETLEIDDTDMIDALETVATALRRGGQGRGRIRPTLTVGVMVALGLAVLLWLPGALVDHAVRTLPGATRAEIGAAILGDLAQAGHPVCGAPLGLRALGRLQDRLGVGRLVVLDGDGAPAALALPGGIVALGRPMIESHDSPEIAAGHALAAATRAEAAPPLRAALRHIGTLGTLRLLTTGEVEPRALRGHGAARIARPLPAADPATLLARFATAEVPVAPWARATGGPRAARLIEGDPFGDTPPVRPLLSDSDWVALQDICQR</sequence>
<comment type="caution">
    <text evidence="2">The sequence shown here is derived from an EMBL/GenBank/DDBJ whole genome shotgun (WGS) entry which is preliminary data.</text>
</comment>
<proteinExistence type="predicted"/>
<keyword evidence="3" id="KW-1185">Reference proteome</keyword>
<accession>A0A934TIZ6</accession>
<name>A0A934TIZ6_9RHOB</name>
<evidence type="ECO:0000256" key="1">
    <source>
        <dbReference type="SAM" id="Phobius"/>
    </source>
</evidence>
<dbReference type="RefSeq" id="WP_201156070.1">
    <property type="nucleotide sequence ID" value="NZ_NHSD01000120.1"/>
</dbReference>
<keyword evidence="1" id="KW-0472">Membrane</keyword>
<dbReference type="Proteomes" id="UP000706333">
    <property type="component" value="Unassembled WGS sequence"/>
</dbReference>
<protein>
    <submittedName>
        <fullName evidence="2">Uncharacterized protein</fullName>
    </submittedName>
</protein>
<dbReference type="EMBL" id="NHSD01000120">
    <property type="protein sequence ID" value="MBK5926351.1"/>
    <property type="molecule type" value="Genomic_DNA"/>
</dbReference>
<dbReference type="AlphaFoldDB" id="A0A934TIZ6"/>
<organism evidence="2 3">
    <name type="scientific">Rhodobaculum claviforme</name>
    <dbReference type="NCBI Taxonomy" id="1549854"/>
    <lineage>
        <taxon>Bacteria</taxon>
        <taxon>Pseudomonadati</taxon>
        <taxon>Pseudomonadota</taxon>
        <taxon>Alphaproteobacteria</taxon>
        <taxon>Rhodobacterales</taxon>
        <taxon>Paracoccaceae</taxon>
        <taxon>Rhodobaculum</taxon>
    </lineage>
</organism>
<gene>
    <name evidence="2" type="ORF">CCR87_03105</name>
</gene>
<reference evidence="2" key="2">
    <citation type="journal article" date="2020" name="Microorganisms">
        <title>Osmotic Adaptation and Compatible Solute Biosynthesis of Phototrophic Bacteria as Revealed from Genome Analyses.</title>
        <authorList>
            <person name="Imhoff J.F."/>
            <person name="Rahn T."/>
            <person name="Kunzel S."/>
            <person name="Keller A."/>
            <person name="Neulinger S.C."/>
        </authorList>
    </citation>
    <scope>NUCLEOTIDE SEQUENCE</scope>
    <source>
        <strain evidence="2">LMG 28126</strain>
    </source>
</reference>
<keyword evidence="1" id="KW-0812">Transmembrane</keyword>